<protein>
    <submittedName>
        <fullName evidence="1">GL17819</fullName>
    </submittedName>
</protein>
<dbReference type="AlphaFoldDB" id="B4H2B7"/>
<accession>B4H2B7</accession>
<reference evidence="1 2" key="1">
    <citation type="journal article" date="2007" name="Nature">
        <title>Evolution of genes and genomes on the Drosophila phylogeny.</title>
        <authorList>
            <consortium name="Drosophila 12 Genomes Consortium"/>
            <person name="Clark A.G."/>
            <person name="Eisen M.B."/>
            <person name="Smith D.R."/>
            <person name="Bergman C.M."/>
            <person name="Oliver B."/>
            <person name="Markow T.A."/>
            <person name="Kaufman T.C."/>
            <person name="Kellis M."/>
            <person name="Gelbart W."/>
            <person name="Iyer V.N."/>
            <person name="Pollard D.A."/>
            <person name="Sackton T.B."/>
            <person name="Larracuente A.M."/>
            <person name="Singh N.D."/>
            <person name="Abad J.P."/>
            <person name="Abt D.N."/>
            <person name="Adryan B."/>
            <person name="Aguade M."/>
            <person name="Akashi H."/>
            <person name="Anderson W.W."/>
            <person name="Aquadro C.F."/>
            <person name="Ardell D.H."/>
            <person name="Arguello R."/>
            <person name="Artieri C.G."/>
            <person name="Barbash D.A."/>
            <person name="Barker D."/>
            <person name="Barsanti P."/>
            <person name="Batterham P."/>
            <person name="Batzoglou S."/>
            <person name="Begun D."/>
            <person name="Bhutkar A."/>
            <person name="Blanco E."/>
            <person name="Bosak S.A."/>
            <person name="Bradley R.K."/>
            <person name="Brand A.D."/>
            <person name="Brent M.R."/>
            <person name="Brooks A.N."/>
            <person name="Brown R.H."/>
            <person name="Butlin R.K."/>
            <person name="Caggese C."/>
            <person name="Calvi B.R."/>
            <person name="Bernardo de Carvalho A."/>
            <person name="Caspi A."/>
            <person name="Castrezana S."/>
            <person name="Celniker S.E."/>
            <person name="Chang J.L."/>
            <person name="Chapple C."/>
            <person name="Chatterji S."/>
            <person name="Chinwalla A."/>
            <person name="Civetta A."/>
            <person name="Clifton S.W."/>
            <person name="Comeron J.M."/>
            <person name="Costello J.C."/>
            <person name="Coyne J.A."/>
            <person name="Daub J."/>
            <person name="David R.G."/>
            <person name="Delcher A.L."/>
            <person name="Delehaunty K."/>
            <person name="Do C.B."/>
            <person name="Ebling H."/>
            <person name="Edwards K."/>
            <person name="Eickbush T."/>
            <person name="Evans J.D."/>
            <person name="Filipski A."/>
            <person name="Findeiss S."/>
            <person name="Freyhult E."/>
            <person name="Fulton L."/>
            <person name="Fulton R."/>
            <person name="Garcia A.C."/>
            <person name="Gardiner A."/>
            <person name="Garfield D.A."/>
            <person name="Garvin B.E."/>
            <person name="Gibson G."/>
            <person name="Gilbert D."/>
            <person name="Gnerre S."/>
            <person name="Godfrey J."/>
            <person name="Good R."/>
            <person name="Gotea V."/>
            <person name="Gravely B."/>
            <person name="Greenberg A.J."/>
            <person name="Griffiths-Jones S."/>
            <person name="Gross S."/>
            <person name="Guigo R."/>
            <person name="Gustafson E.A."/>
            <person name="Haerty W."/>
            <person name="Hahn M.W."/>
            <person name="Halligan D.L."/>
            <person name="Halpern A.L."/>
            <person name="Halter G.M."/>
            <person name="Han M.V."/>
            <person name="Heger A."/>
            <person name="Hillier L."/>
            <person name="Hinrichs A.S."/>
            <person name="Holmes I."/>
            <person name="Hoskins R.A."/>
            <person name="Hubisz M.J."/>
            <person name="Hultmark D."/>
            <person name="Huntley M.A."/>
            <person name="Jaffe D.B."/>
            <person name="Jagadeeshan S."/>
            <person name="Jeck W.R."/>
            <person name="Johnson J."/>
            <person name="Jones C.D."/>
            <person name="Jordan W.C."/>
            <person name="Karpen G.H."/>
            <person name="Kataoka E."/>
            <person name="Keightley P.D."/>
            <person name="Kheradpour P."/>
            <person name="Kirkness E.F."/>
            <person name="Koerich L.B."/>
            <person name="Kristiansen K."/>
            <person name="Kudrna D."/>
            <person name="Kulathinal R.J."/>
            <person name="Kumar S."/>
            <person name="Kwok R."/>
            <person name="Lander E."/>
            <person name="Langley C.H."/>
            <person name="Lapoint R."/>
            <person name="Lazzaro B.P."/>
            <person name="Lee S.J."/>
            <person name="Levesque L."/>
            <person name="Li R."/>
            <person name="Lin C.F."/>
            <person name="Lin M.F."/>
            <person name="Lindblad-Toh K."/>
            <person name="Llopart A."/>
            <person name="Long M."/>
            <person name="Low L."/>
            <person name="Lozovsky E."/>
            <person name="Lu J."/>
            <person name="Luo M."/>
            <person name="Machado C.A."/>
            <person name="Makalowski W."/>
            <person name="Marzo M."/>
            <person name="Matsuda M."/>
            <person name="Matzkin L."/>
            <person name="McAllister B."/>
            <person name="McBride C.S."/>
            <person name="McKernan B."/>
            <person name="McKernan K."/>
            <person name="Mendez-Lago M."/>
            <person name="Minx P."/>
            <person name="Mollenhauer M.U."/>
            <person name="Montooth K."/>
            <person name="Mount S.M."/>
            <person name="Mu X."/>
            <person name="Myers E."/>
            <person name="Negre B."/>
            <person name="Newfeld S."/>
            <person name="Nielsen R."/>
            <person name="Noor M.A."/>
            <person name="O'Grady P."/>
            <person name="Pachter L."/>
            <person name="Papaceit M."/>
            <person name="Parisi M.J."/>
            <person name="Parisi M."/>
            <person name="Parts L."/>
            <person name="Pedersen J.S."/>
            <person name="Pesole G."/>
            <person name="Phillippy A.M."/>
            <person name="Ponting C.P."/>
            <person name="Pop M."/>
            <person name="Porcelli D."/>
            <person name="Powell J.R."/>
            <person name="Prohaska S."/>
            <person name="Pruitt K."/>
            <person name="Puig M."/>
            <person name="Quesneville H."/>
            <person name="Ram K.R."/>
            <person name="Rand D."/>
            <person name="Rasmussen M.D."/>
            <person name="Reed L.K."/>
            <person name="Reenan R."/>
            <person name="Reily A."/>
            <person name="Remington K.A."/>
            <person name="Rieger T.T."/>
            <person name="Ritchie M.G."/>
            <person name="Robin C."/>
            <person name="Rogers Y.H."/>
            <person name="Rohde C."/>
            <person name="Rozas J."/>
            <person name="Rubenfield M.J."/>
            <person name="Ruiz A."/>
            <person name="Russo S."/>
            <person name="Salzberg S.L."/>
            <person name="Sanchez-Gracia A."/>
            <person name="Saranga D.J."/>
            <person name="Sato H."/>
            <person name="Schaeffer S.W."/>
            <person name="Schatz M.C."/>
            <person name="Schlenke T."/>
            <person name="Schwartz R."/>
            <person name="Segarra C."/>
            <person name="Singh R.S."/>
            <person name="Sirot L."/>
            <person name="Sirota M."/>
            <person name="Sisneros N.B."/>
            <person name="Smith C.D."/>
            <person name="Smith T.F."/>
            <person name="Spieth J."/>
            <person name="Stage D.E."/>
            <person name="Stark A."/>
            <person name="Stephan W."/>
            <person name="Strausberg R.L."/>
            <person name="Strempel S."/>
            <person name="Sturgill D."/>
            <person name="Sutton G."/>
            <person name="Sutton G.G."/>
            <person name="Tao W."/>
            <person name="Teichmann S."/>
            <person name="Tobari Y.N."/>
            <person name="Tomimura Y."/>
            <person name="Tsolas J.M."/>
            <person name="Valente V.L."/>
            <person name="Venter E."/>
            <person name="Venter J.C."/>
            <person name="Vicario S."/>
            <person name="Vieira F.G."/>
            <person name="Vilella A.J."/>
            <person name="Villasante A."/>
            <person name="Walenz B."/>
            <person name="Wang J."/>
            <person name="Wasserman M."/>
            <person name="Watts T."/>
            <person name="Wilson D."/>
            <person name="Wilson R.K."/>
            <person name="Wing R.A."/>
            <person name="Wolfner M.F."/>
            <person name="Wong A."/>
            <person name="Wong G.K."/>
            <person name="Wu C.I."/>
            <person name="Wu G."/>
            <person name="Yamamoto D."/>
            <person name="Yang H.P."/>
            <person name="Yang S.P."/>
            <person name="Yorke J.A."/>
            <person name="Yoshida K."/>
            <person name="Zdobnov E."/>
            <person name="Zhang P."/>
            <person name="Zhang Y."/>
            <person name="Zimin A.V."/>
            <person name="Baldwin J."/>
            <person name="Abdouelleil A."/>
            <person name="Abdulkadir J."/>
            <person name="Abebe A."/>
            <person name="Abera B."/>
            <person name="Abreu J."/>
            <person name="Acer S.C."/>
            <person name="Aftuck L."/>
            <person name="Alexander A."/>
            <person name="An P."/>
            <person name="Anderson E."/>
            <person name="Anderson S."/>
            <person name="Arachi H."/>
            <person name="Azer M."/>
            <person name="Bachantsang P."/>
            <person name="Barry A."/>
            <person name="Bayul T."/>
            <person name="Berlin A."/>
            <person name="Bessette D."/>
            <person name="Bloom T."/>
            <person name="Blye J."/>
            <person name="Boguslavskiy L."/>
            <person name="Bonnet C."/>
            <person name="Boukhgalter B."/>
            <person name="Bourzgui I."/>
            <person name="Brown A."/>
            <person name="Cahill P."/>
            <person name="Channer S."/>
            <person name="Cheshatsang Y."/>
            <person name="Chuda L."/>
            <person name="Citroen M."/>
            <person name="Collymore A."/>
            <person name="Cooke P."/>
            <person name="Costello M."/>
            <person name="D'Aco K."/>
            <person name="Daza R."/>
            <person name="De Haan G."/>
            <person name="DeGray S."/>
            <person name="DeMaso C."/>
            <person name="Dhargay N."/>
            <person name="Dooley K."/>
            <person name="Dooley E."/>
            <person name="Doricent M."/>
            <person name="Dorje P."/>
            <person name="Dorjee K."/>
            <person name="Dupes A."/>
            <person name="Elong R."/>
            <person name="Falk J."/>
            <person name="Farina A."/>
            <person name="Faro S."/>
            <person name="Ferguson D."/>
            <person name="Fisher S."/>
            <person name="Foley C.D."/>
            <person name="Franke A."/>
            <person name="Friedrich D."/>
            <person name="Gadbois L."/>
            <person name="Gearin G."/>
            <person name="Gearin C.R."/>
            <person name="Giannoukos G."/>
            <person name="Goode T."/>
            <person name="Graham J."/>
            <person name="Grandbois E."/>
            <person name="Grewal S."/>
            <person name="Gyaltsen K."/>
            <person name="Hafez N."/>
            <person name="Hagos B."/>
            <person name="Hall J."/>
            <person name="Henson C."/>
            <person name="Hollinger A."/>
            <person name="Honan T."/>
            <person name="Huard M.D."/>
            <person name="Hughes L."/>
            <person name="Hurhula B."/>
            <person name="Husby M.E."/>
            <person name="Kamat A."/>
            <person name="Kanga B."/>
            <person name="Kashin S."/>
            <person name="Khazanovich D."/>
            <person name="Kisner P."/>
            <person name="Lance K."/>
            <person name="Lara M."/>
            <person name="Lee W."/>
            <person name="Lennon N."/>
            <person name="Letendre F."/>
            <person name="LeVine R."/>
            <person name="Lipovsky A."/>
            <person name="Liu X."/>
            <person name="Liu J."/>
            <person name="Liu S."/>
            <person name="Lokyitsang T."/>
            <person name="Lokyitsang Y."/>
            <person name="Lubonja R."/>
            <person name="Lui A."/>
            <person name="MacDonald P."/>
            <person name="Magnisalis V."/>
            <person name="Maru K."/>
            <person name="Matthews C."/>
            <person name="McCusker W."/>
            <person name="McDonough S."/>
            <person name="Mehta T."/>
            <person name="Meldrim J."/>
            <person name="Meneus L."/>
            <person name="Mihai O."/>
            <person name="Mihalev A."/>
            <person name="Mihova T."/>
            <person name="Mittelman R."/>
            <person name="Mlenga V."/>
            <person name="Montmayeur A."/>
            <person name="Mulrain L."/>
            <person name="Navidi A."/>
            <person name="Naylor J."/>
            <person name="Negash T."/>
            <person name="Nguyen T."/>
            <person name="Nguyen N."/>
            <person name="Nicol R."/>
            <person name="Norbu C."/>
            <person name="Norbu N."/>
            <person name="Novod N."/>
            <person name="O'Neill B."/>
            <person name="Osman S."/>
            <person name="Markiewicz E."/>
            <person name="Oyono O.L."/>
            <person name="Patti C."/>
            <person name="Phunkhang P."/>
            <person name="Pierre F."/>
            <person name="Priest M."/>
            <person name="Raghuraman S."/>
            <person name="Rege F."/>
            <person name="Reyes R."/>
            <person name="Rise C."/>
            <person name="Rogov P."/>
            <person name="Ross K."/>
            <person name="Ryan E."/>
            <person name="Settipalli S."/>
            <person name="Shea T."/>
            <person name="Sherpa N."/>
            <person name="Shi L."/>
            <person name="Shih D."/>
            <person name="Sparrow T."/>
            <person name="Spaulding J."/>
            <person name="Stalker J."/>
            <person name="Stange-Thomann N."/>
            <person name="Stavropoulos S."/>
            <person name="Stone C."/>
            <person name="Strader C."/>
            <person name="Tesfaye S."/>
            <person name="Thomson T."/>
            <person name="Thoulutsang Y."/>
            <person name="Thoulutsang D."/>
            <person name="Topham K."/>
            <person name="Topping I."/>
            <person name="Tsamla T."/>
            <person name="Vassiliev H."/>
            <person name="Vo A."/>
            <person name="Wangchuk T."/>
            <person name="Wangdi T."/>
            <person name="Weiand M."/>
            <person name="Wilkinson J."/>
            <person name="Wilson A."/>
            <person name="Yadav S."/>
            <person name="Young G."/>
            <person name="Yu Q."/>
            <person name="Zembek L."/>
            <person name="Zhong D."/>
            <person name="Zimmer A."/>
            <person name="Zwirko Z."/>
            <person name="Jaffe D.B."/>
            <person name="Alvarez P."/>
            <person name="Brockman W."/>
            <person name="Butler J."/>
            <person name="Chin C."/>
            <person name="Gnerre S."/>
            <person name="Grabherr M."/>
            <person name="Kleber M."/>
            <person name="Mauceli E."/>
            <person name="MacCallum I."/>
        </authorList>
    </citation>
    <scope>NUCLEOTIDE SEQUENCE [LARGE SCALE GENOMIC DNA]</scope>
    <source>
        <strain evidence="2">MSH-3 / Tucson 14011-0111.49</strain>
    </source>
</reference>
<dbReference type="HOGENOM" id="CLU_2471424_0_0_1"/>
<evidence type="ECO:0000313" key="1">
    <source>
        <dbReference type="EMBL" id="EDW30469.1"/>
    </source>
</evidence>
<name>B4H2B7_DROPE</name>
<gene>
    <name evidence="1" type="primary">Dper\GL17819</name>
    <name evidence="1" type="ORF">Dper_GL17819</name>
</gene>
<organism evidence="2">
    <name type="scientific">Drosophila persimilis</name>
    <name type="common">Fruit fly</name>
    <dbReference type="NCBI Taxonomy" id="7234"/>
    <lineage>
        <taxon>Eukaryota</taxon>
        <taxon>Metazoa</taxon>
        <taxon>Ecdysozoa</taxon>
        <taxon>Arthropoda</taxon>
        <taxon>Hexapoda</taxon>
        <taxon>Insecta</taxon>
        <taxon>Pterygota</taxon>
        <taxon>Neoptera</taxon>
        <taxon>Endopterygota</taxon>
        <taxon>Diptera</taxon>
        <taxon>Brachycera</taxon>
        <taxon>Muscomorpha</taxon>
        <taxon>Ephydroidea</taxon>
        <taxon>Drosophilidae</taxon>
        <taxon>Drosophila</taxon>
        <taxon>Sophophora</taxon>
    </lineage>
</organism>
<dbReference type="Proteomes" id="UP000008744">
    <property type="component" value="Unassembled WGS sequence"/>
</dbReference>
<sequence length="88" mass="9444">MSLSGRKLFGGSTVSSIKAKYWEEALGGASGGRLSCNCRAAMRRSRSKGPRTSGSPLIAASSKRLWVKQTYAYEYECVAEGALIQSGY</sequence>
<dbReference type="EMBL" id="CH479203">
    <property type="protein sequence ID" value="EDW30469.1"/>
    <property type="molecule type" value="Genomic_DNA"/>
</dbReference>
<keyword evidence="2" id="KW-1185">Reference proteome</keyword>
<proteinExistence type="predicted"/>
<evidence type="ECO:0000313" key="2">
    <source>
        <dbReference type="Proteomes" id="UP000008744"/>
    </source>
</evidence>